<dbReference type="RefSeq" id="WP_126619013.1">
    <property type="nucleotide sequence ID" value="NZ_CP034563.1"/>
</dbReference>
<proteinExistence type="predicted"/>
<dbReference type="InterPro" id="IPR025665">
    <property type="entry name" value="Beta-barrel_OMP_2"/>
</dbReference>
<keyword evidence="1" id="KW-0732">Signal</keyword>
<feature type="signal peptide" evidence="1">
    <location>
        <begin position="1"/>
        <end position="18"/>
    </location>
</feature>
<evidence type="ECO:0000313" key="4">
    <source>
        <dbReference type="Proteomes" id="UP000267268"/>
    </source>
</evidence>
<evidence type="ECO:0000256" key="1">
    <source>
        <dbReference type="SAM" id="SignalP"/>
    </source>
</evidence>
<gene>
    <name evidence="3" type="ORF">EI427_21830</name>
</gene>
<dbReference type="OrthoDB" id="947434at2"/>
<dbReference type="KEGG" id="fll:EI427_21830"/>
<protein>
    <submittedName>
        <fullName evidence="3">PorT family protein</fullName>
    </submittedName>
</protein>
<feature type="chain" id="PRO_5019058763" evidence="1">
    <location>
        <begin position="19"/>
        <end position="248"/>
    </location>
</feature>
<dbReference type="EMBL" id="CP034563">
    <property type="protein sequence ID" value="AZQ64868.1"/>
    <property type="molecule type" value="Genomic_DNA"/>
</dbReference>
<keyword evidence="4" id="KW-1185">Reference proteome</keyword>
<dbReference type="Proteomes" id="UP000267268">
    <property type="component" value="Chromosome 2"/>
</dbReference>
<evidence type="ECO:0000313" key="3">
    <source>
        <dbReference type="EMBL" id="AZQ64868.1"/>
    </source>
</evidence>
<evidence type="ECO:0000259" key="2">
    <source>
        <dbReference type="Pfam" id="PF13568"/>
    </source>
</evidence>
<reference evidence="3 4" key="1">
    <citation type="submission" date="2018-12" db="EMBL/GenBank/DDBJ databases">
        <title>Flammeovirga pectinis sp. nov., isolated from the gut of the Korean scallop, Patinopecten yessoensis.</title>
        <authorList>
            <person name="Bae J.-W."/>
            <person name="Jeong Y.-S."/>
            <person name="Kang W."/>
        </authorList>
    </citation>
    <scope>NUCLEOTIDE SEQUENCE [LARGE SCALE GENOMIC DNA]</scope>
    <source>
        <strain evidence="3 4">L12M1</strain>
    </source>
</reference>
<sequence length="248" mass="27340">MRKTSLLFIITFCLSFFATQQSYGQAAILALLFGDKVASENFNISLELGSTYMGYSNLENSKSSKLGLNFGIAGNIKIADNWFVSPSAYFLARRNAQFSSLSLDSGNPSLDANFQNVNTSIDLNYIDVPIFISYQTNNKKFRYSVGPQVSFLNSSNATFKGAEGKFVQDVGGSTGSLDYGAIADFAYILGKAHKGRGIHLHLRYYYGMTDVFTDEISSGYNRNSFVSLHLSLPFITDALAKKNLEELD</sequence>
<dbReference type="AlphaFoldDB" id="A0A3S9P9H6"/>
<feature type="domain" description="Outer membrane protein beta-barrel" evidence="2">
    <location>
        <begin position="41"/>
        <end position="212"/>
    </location>
</feature>
<name>A0A3S9P9H6_9BACT</name>
<accession>A0A3S9P9H6</accession>
<dbReference type="Pfam" id="PF13568">
    <property type="entry name" value="OMP_b-brl_2"/>
    <property type="match status" value="1"/>
</dbReference>
<organism evidence="3 4">
    <name type="scientific">Flammeovirga pectinis</name>
    <dbReference type="NCBI Taxonomy" id="2494373"/>
    <lineage>
        <taxon>Bacteria</taxon>
        <taxon>Pseudomonadati</taxon>
        <taxon>Bacteroidota</taxon>
        <taxon>Cytophagia</taxon>
        <taxon>Cytophagales</taxon>
        <taxon>Flammeovirgaceae</taxon>
        <taxon>Flammeovirga</taxon>
    </lineage>
</organism>